<gene>
    <name evidence="2" type="ORF">A2Z86_03375</name>
</gene>
<dbReference type="Proteomes" id="UP000176992">
    <property type="component" value="Unassembled WGS sequence"/>
</dbReference>
<feature type="signal peptide" evidence="1">
    <location>
        <begin position="1"/>
        <end position="24"/>
    </location>
</feature>
<proteinExistence type="predicted"/>
<protein>
    <recommendedName>
        <fullName evidence="4">Transporter</fullName>
    </recommendedName>
</protein>
<evidence type="ECO:0000256" key="1">
    <source>
        <dbReference type="SAM" id="SignalP"/>
    </source>
</evidence>
<feature type="chain" id="PRO_5009522387" description="Transporter" evidence="1">
    <location>
        <begin position="25"/>
        <end position="302"/>
    </location>
</feature>
<comment type="caution">
    <text evidence="2">The sequence shown here is derived from an EMBL/GenBank/DDBJ whole genome shotgun (WGS) entry which is preliminary data.</text>
</comment>
<accession>A0A1F5YD97</accession>
<organism evidence="2 3">
    <name type="scientific">Candidatus Glassbacteria bacterium GWA2_58_10</name>
    <dbReference type="NCBI Taxonomy" id="1817865"/>
    <lineage>
        <taxon>Bacteria</taxon>
        <taxon>Candidatus Glassiibacteriota</taxon>
    </lineage>
</organism>
<evidence type="ECO:0000313" key="2">
    <source>
        <dbReference type="EMBL" id="OGF98032.1"/>
    </source>
</evidence>
<dbReference type="EMBL" id="MFIV01000179">
    <property type="protein sequence ID" value="OGF98032.1"/>
    <property type="molecule type" value="Genomic_DNA"/>
</dbReference>
<evidence type="ECO:0008006" key="4">
    <source>
        <dbReference type="Google" id="ProtNLM"/>
    </source>
</evidence>
<dbReference type="AlphaFoldDB" id="A0A1F5YD97"/>
<sequence>MRKSTAILSFILMLATASSSLLFAQAEKGHYVPGVEGIKGSSLPPPGVYFRWYNAFYGAEKLMDRKGDELPVNFDVSVYAMANRLIWITDKKILGADFGMDILVPLIRTDLKIGALGLKDNRFQLGDIYLEPFVLSWHRQRCDAAFGLSFYTPTGQYDKTQPASAGQDFWTTLLTFGTTQYLDPQKTWSLSLLGRYEINSEKGETKVKPGQDLVLEWGLGKNVAKFWDIGLSGYGQWQLTDDSGADVNWDTSVHDRVYAIGPEVSRFVLPAKLFVSVRAVWEFGAKDHSQGHMTTITLTKIL</sequence>
<keyword evidence="1" id="KW-0732">Signal</keyword>
<evidence type="ECO:0000313" key="3">
    <source>
        <dbReference type="Proteomes" id="UP000176992"/>
    </source>
</evidence>
<dbReference type="Pfam" id="PF13557">
    <property type="entry name" value="Phenol_MetA_deg"/>
    <property type="match status" value="1"/>
</dbReference>
<name>A0A1F5YD97_9BACT</name>
<dbReference type="InterPro" id="IPR025737">
    <property type="entry name" value="FApF"/>
</dbReference>
<reference evidence="2 3" key="1">
    <citation type="journal article" date="2016" name="Nat. Commun.">
        <title>Thousands of microbial genomes shed light on interconnected biogeochemical processes in an aquifer system.</title>
        <authorList>
            <person name="Anantharaman K."/>
            <person name="Brown C.T."/>
            <person name="Hug L.A."/>
            <person name="Sharon I."/>
            <person name="Castelle C.J."/>
            <person name="Probst A.J."/>
            <person name="Thomas B.C."/>
            <person name="Singh A."/>
            <person name="Wilkins M.J."/>
            <person name="Karaoz U."/>
            <person name="Brodie E.L."/>
            <person name="Williams K.H."/>
            <person name="Hubbard S.S."/>
            <person name="Banfield J.F."/>
        </authorList>
    </citation>
    <scope>NUCLEOTIDE SEQUENCE [LARGE SCALE GENOMIC DNA]</scope>
</reference>